<dbReference type="NCBIfam" id="TIGR01428">
    <property type="entry name" value="HAD_type_II"/>
    <property type="match status" value="1"/>
</dbReference>
<feature type="compositionally biased region" description="Gly residues" evidence="3">
    <location>
        <begin position="241"/>
        <end position="253"/>
    </location>
</feature>
<evidence type="ECO:0000256" key="1">
    <source>
        <dbReference type="ARBA" id="ARBA00008106"/>
    </source>
</evidence>
<dbReference type="Pfam" id="PF00702">
    <property type="entry name" value="Hydrolase"/>
    <property type="match status" value="1"/>
</dbReference>
<evidence type="ECO:0000313" key="4">
    <source>
        <dbReference type="EMBL" id="KAF2760811.1"/>
    </source>
</evidence>
<dbReference type="SUPFAM" id="SSF56784">
    <property type="entry name" value="HAD-like"/>
    <property type="match status" value="1"/>
</dbReference>
<dbReference type="GO" id="GO:0019120">
    <property type="term" value="F:hydrolase activity, acting on acid halide bonds, in C-halide compounds"/>
    <property type="evidence" value="ECO:0007669"/>
    <property type="project" value="InterPro"/>
</dbReference>
<dbReference type="InterPro" id="IPR023214">
    <property type="entry name" value="HAD_sf"/>
</dbReference>
<dbReference type="OrthoDB" id="3256520at2759"/>
<evidence type="ECO:0000256" key="3">
    <source>
        <dbReference type="SAM" id="MobiDB-lite"/>
    </source>
</evidence>
<dbReference type="InterPro" id="IPR023198">
    <property type="entry name" value="PGP-like_dom2"/>
</dbReference>
<dbReference type="InterPro" id="IPR006439">
    <property type="entry name" value="HAD-SF_hydro_IA"/>
</dbReference>
<dbReference type="SFLD" id="SFLDG01129">
    <property type="entry name" value="C1.5:_HAD__Beta-PGM__Phosphata"/>
    <property type="match status" value="1"/>
</dbReference>
<dbReference type="RefSeq" id="XP_033603262.1">
    <property type="nucleotide sequence ID" value="XM_033742643.1"/>
</dbReference>
<dbReference type="GeneID" id="54483697"/>
<gene>
    <name evidence="4" type="ORF">EJ05DRAFT_461384</name>
</gene>
<name>A0A6A6WI38_9PEZI</name>
<evidence type="ECO:0000256" key="2">
    <source>
        <dbReference type="ARBA" id="ARBA00022801"/>
    </source>
</evidence>
<dbReference type="PRINTS" id="PR00413">
    <property type="entry name" value="HADHALOGNASE"/>
</dbReference>
<dbReference type="GO" id="GO:0016791">
    <property type="term" value="F:phosphatase activity"/>
    <property type="evidence" value="ECO:0007669"/>
    <property type="project" value="UniProtKB-ARBA"/>
</dbReference>
<evidence type="ECO:0000313" key="5">
    <source>
        <dbReference type="Proteomes" id="UP000799437"/>
    </source>
</evidence>
<dbReference type="AlphaFoldDB" id="A0A6A6WI38"/>
<organism evidence="4 5">
    <name type="scientific">Pseudovirgaria hyperparasitica</name>
    <dbReference type="NCBI Taxonomy" id="470096"/>
    <lineage>
        <taxon>Eukaryota</taxon>
        <taxon>Fungi</taxon>
        <taxon>Dikarya</taxon>
        <taxon>Ascomycota</taxon>
        <taxon>Pezizomycotina</taxon>
        <taxon>Dothideomycetes</taxon>
        <taxon>Dothideomycetes incertae sedis</taxon>
        <taxon>Acrospermales</taxon>
        <taxon>Acrospermaceae</taxon>
        <taxon>Pseudovirgaria</taxon>
    </lineage>
</organism>
<dbReference type="Gene3D" id="1.10.150.240">
    <property type="entry name" value="Putative phosphatase, domain 2"/>
    <property type="match status" value="1"/>
</dbReference>
<dbReference type="Gene3D" id="3.40.50.1000">
    <property type="entry name" value="HAD superfamily/HAD-like"/>
    <property type="match status" value="1"/>
</dbReference>
<proteinExistence type="inferred from homology"/>
<keyword evidence="2" id="KW-0378">Hydrolase</keyword>
<dbReference type="SFLD" id="SFLDS00003">
    <property type="entry name" value="Haloacid_Dehalogenase"/>
    <property type="match status" value="1"/>
</dbReference>
<dbReference type="EMBL" id="ML996567">
    <property type="protein sequence ID" value="KAF2760811.1"/>
    <property type="molecule type" value="Genomic_DNA"/>
</dbReference>
<feature type="region of interest" description="Disordered" evidence="3">
    <location>
        <begin position="235"/>
        <end position="256"/>
    </location>
</feature>
<dbReference type="PANTHER" id="PTHR43316:SF3">
    <property type="entry name" value="HALOACID DEHALOGENASE, TYPE II (AFU_ORTHOLOGUE AFUA_2G07750)-RELATED"/>
    <property type="match status" value="1"/>
</dbReference>
<dbReference type="InterPro" id="IPR051540">
    <property type="entry name" value="S-2-haloacid_dehalogenase"/>
</dbReference>
<dbReference type="PANTHER" id="PTHR43316">
    <property type="entry name" value="HYDROLASE, HALOACID DELAHOGENASE-RELATED"/>
    <property type="match status" value="1"/>
</dbReference>
<dbReference type="Proteomes" id="UP000799437">
    <property type="component" value="Unassembled WGS sequence"/>
</dbReference>
<protein>
    <submittedName>
        <fullName evidence="4">Haloacid dehalogenase</fullName>
    </submittedName>
</protein>
<sequence>MSSTVILAFDAYGTLLSPSTITNTLAAHVNPAKAPSIASEWRRLQLEYTFRLTSMGKYKPFHTLTRAALTHALATHNTPLDTQSTNAIMHAYTTTALAPFPDVVPGLKDLETYQQSQHSTSPPIKAVIFTNGTREMISTALHSTPALTPFLSTLFHPSNTKKYKPAPDVYLHLAQQTGKTTRAQMADVWLVSGNAFDVVGAKAVGMRACWVDREGDGWVDGLGFCVGGEGGDGDGADGDGADGIGVDGNGDGNGDGRPDVVVRGVDGVLDAVLGYLRGTGTARVVVG</sequence>
<reference evidence="4" key="1">
    <citation type="journal article" date="2020" name="Stud. Mycol.">
        <title>101 Dothideomycetes genomes: a test case for predicting lifestyles and emergence of pathogens.</title>
        <authorList>
            <person name="Haridas S."/>
            <person name="Albert R."/>
            <person name="Binder M."/>
            <person name="Bloem J."/>
            <person name="Labutti K."/>
            <person name="Salamov A."/>
            <person name="Andreopoulos B."/>
            <person name="Baker S."/>
            <person name="Barry K."/>
            <person name="Bills G."/>
            <person name="Bluhm B."/>
            <person name="Cannon C."/>
            <person name="Castanera R."/>
            <person name="Culley D."/>
            <person name="Daum C."/>
            <person name="Ezra D."/>
            <person name="Gonzalez J."/>
            <person name="Henrissat B."/>
            <person name="Kuo A."/>
            <person name="Liang C."/>
            <person name="Lipzen A."/>
            <person name="Lutzoni F."/>
            <person name="Magnuson J."/>
            <person name="Mondo S."/>
            <person name="Nolan M."/>
            <person name="Ohm R."/>
            <person name="Pangilinan J."/>
            <person name="Park H.-J."/>
            <person name="Ramirez L."/>
            <person name="Alfaro M."/>
            <person name="Sun H."/>
            <person name="Tritt A."/>
            <person name="Yoshinaga Y."/>
            <person name="Zwiers L.-H."/>
            <person name="Turgeon B."/>
            <person name="Goodwin S."/>
            <person name="Spatafora J."/>
            <person name="Crous P."/>
            <person name="Grigoriev I."/>
        </authorList>
    </citation>
    <scope>NUCLEOTIDE SEQUENCE</scope>
    <source>
        <strain evidence="4">CBS 121739</strain>
    </source>
</reference>
<dbReference type="InterPro" id="IPR006328">
    <property type="entry name" value="2-HAD"/>
</dbReference>
<comment type="similarity">
    <text evidence="1">Belongs to the HAD-like hydrolase superfamily. S-2-haloalkanoic acid dehalogenase family.</text>
</comment>
<accession>A0A6A6WI38</accession>
<dbReference type="InterPro" id="IPR036412">
    <property type="entry name" value="HAD-like_sf"/>
</dbReference>
<keyword evidence="5" id="KW-1185">Reference proteome</keyword>